<keyword evidence="1" id="KW-0812">Transmembrane</keyword>
<evidence type="ECO:0000313" key="2">
    <source>
        <dbReference type="EMBL" id="KAL1199630.1"/>
    </source>
</evidence>
<organism evidence="2 3">
    <name type="scientific">Cardamine amara subsp. amara</name>
    <dbReference type="NCBI Taxonomy" id="228776"/>
    <lineage>
        <taxon>Eukaryota</taxon>
        <taxon>Viridiplantae</taxon>
        <taxon>Streptophyta</taxon>
        <taxon>Embryophyta</taxon>
        <taxon>Tracheophyta</taxon>
        <taxon>Spermatophyta</taxon>
        <taxon>Magnoliopsida</taxon>
        <taxon>eudicotyledons</taxon>
        <taxon>Gunneridae</taxon>
        <taxon>Pentapetalae</taxon>
        <taxon>rosids</taxon>
        <taxon>malvids</taxon>
        <taxon>Brassicales</taxon>
        <taxon>Brassicaceae</taxon>
        <taxon>Cardamineae</taxon>
        <taxon>Cardamine</taxon>
    </lineage>
</organism>
<name>A0ABD1AIV1_CARAN</name>
<dbReference type="AlphaFoldDB" id="A0ABD1AIV1"/>
<dbReference type="EMBL" id="JBANAX010000638">
    <property type="protein sequence ID" value="KAL1199630.1"/>
    <property type="molecule type" value="Genomic_DNA"/>
</dbReference>
<gene>
    <name evidence="2" type="ORF">V5N11_019393</name>
</gene>
<keyword evidence="3" id="KW-1185">Reference proteome</keyword>
<keyword evidence="1" id="KW-0472">Membrane</keyword>
<keyword evidence="1" id="KW-1133">Transmembrane helix</keyword>
<evidence type="ECO:0000256" key="1">
    <source>
        <dbReference type="SAM" id="Phobius"/>
    </source>
</evidence>
<accession>A0ABD1AIV1</accession>
<dbReference type="Proteomes" id="UP001558713">
    <property type="component" value="Unassembled WGS sequence"/>
</dbReference>
<protein>
    <submittedName>
        <fullName evidence="2">Uncharacterized protein</fullName>
    </submittedName>
</protein>
<feature type="transmembrane region" description="Helical" evidence="1">
    <location>
        <begin position="28"/>
        <end position="48"/>
    </location>
</feature>
<proteinExistence type="predicted"/>
<comment type="caution">
    <text evidence="2">The sequence shown here is derived from an EMBL/GenBank/DDBJ whole genome shotgun (WGS) entry which is preliminary data.</text>
</comment>
<sequence length="99" mass="11603">MSVGIERKAVVIDQKVARENFSRVFDMIFLFFVWSMQSLGITLVISYMNPDYKCYTRNTAAADVIKSWEKEKEIMKSELQKIPNRVCLASYCWTNYNKA</sequence>
<evidence type="ECO:0000313" key="3">
    <source>
        <dbReference type="Proteomes" id="UP001558713"/>
    </source>
</evidence>
<reference evidence="2 3" key="1">
    <citation type="submission" date="2024-04" db="EMBL/GenBank/DDBJ databases">
        <title>Genome assembly C_amara_ONT_v2.</title>
        <authorList>
            <person name="Yant L."/>
            <person name="Moore C."/>
            <person name="Slenker M."/>
        </authorList>
    </citation>
    <scope>NUCLEOTIDE SEQUENCE [LARGE SCALE GENOMIC DNA]</scope>
    <source>
        <tissue evidence="2">Leaf</tissue>
    </source>
</reference>